<dbReference type="RefSeq" id="WP_143409276.1">
    <property type="nucleotide sequence ID" value="NZ_VHSF01000001.1"/>
</dbReference>
<gene>
    <name evidence="8" type="ORF">FGM01_01105</name>
</gene>
<keyword evidence="5 7" id="KW-1133">Transmembrane helix</keyword>
<dbReference type="Pfam" id="PF07681">
    <property type="entry name" value="DoxX"/>
    <property type="match status" value="1"/>
</dbReference>
<keyword evidence="3" id="KW-1003">Cell membrane</keyword>
<dbReference type="GO" id="GO:0005886">
    <property type="term" value="C:plasma membrane"/>
    <property type="evidence" value="ECO:0007669"/>
    <property type="project" value="UniProtKB-SubCell"/>
</dbReference>
<dbReference type="Proteomes" id="UP000315131">
    <property type="component" value="Unassembled WGS sequence"/>
</dbReference>
<keyword evidence="6 7" id="KW-0472">Membrane</keyword>
<accession>A0A550I6B2</accession>
<feature type="transmembrane region" description="Helical" evidence="7">
    <location>
        <begin position="12"/>
        <end position="33"/>
    </location>
</feature>
<evidence type="ECO:0000256" key="1">
    <source>
        <dbReference type="ARBA" id="ARBA00004651"/>
    </source>
</evidence>
<dbReference type="InterPro" id="IPR051907">
    <property type="entry name" value="DoxX-like_oxidoreductase"/>
</dbReference>
<keyword evidence="4 7" id="KW-0812">Transmembrane</keyword>
<dbReference type="AlphaFoldDB" id="A0A550I6B2"/>
<evidence type="ECO:0000256" key="6">
    <source>
        <dbReference type="ARBA" id="ARBA00023136"/>
    </source>
</evidence>
<evidence type="ECO:0000256" key="7">
    <source>
        <dbReference type="SAM" id="Phobius"/>
    </source>
</evidence>
<feature type="transmembrane region" description="Helical" evidence="7">
    <location>
        <begin position="53"/>
        <end position="74"/>
    </location>
</feature>
<evidence type="ECO:0000256" key="5">
    <source>
        <dbReference type="ARBA" id="ARBA00022989"/>
    </source>
</evidence>
<comment type="caution">
    <text evidence="8">The sequence shown here is derived from an EMBL/GenBank/DDBJ whole genome shotgun (WGS) entry which is preliminary data.</text>
</comment>
<dbReference type="EMBL" id="VHSF01000001">
    <property type="protein sequence ID" value="TRO66509.1"/>
    <property type="molecule type" value="Genomic_DNA"/>
</dbReference>
<evidence type="ECO:0000313" key="8">
    <source>
        <dbReference type="EMBL" id="TRO66509.1"/>
    </source>
</evidence>
<reference evidence="8 9" key="1">
    <citation type="submission" date="2019-06" db="EMBL/GenBank/DDBJ databases">
        <title>Gramella sabulilitoris sp. nov., isolated from a marine sand.</title>
        <authorList>
            <person name="Yoon J.-H."/>
        </authorList>
    </citation>
    <scope>NUCLEOTIDE SEQUENCE [LARGE SCALE GENOMIC DNA]</scope>
    <source>
        <strain evidence="8 9">HSMS-1</strain>
    </source>
</reference>
<evidence type="ECO:0000256" key="2">
    <source>
        <dbReference type="ARBA" id="ARBA00006679"/>
    </source>
</evidence>
<proteinExistence type="inferred from homology"/>
<evidence type="ECO:0000313" key="9">
    <source>
        <dbReference type="Proteomes" id="UP000315131"/>
    </source>
</evidence>
<keyword evidence="9" id="KW-1185">Reference proteome</keyword>
<dbReference type="PANTHER" id="PTHR33452">
    <property type="entry name" value="OXIDOREDUCTASE CATD-RELATED"/>
    <property type="match status" value="1"/>
</dbReference>
<comment type="similarity">
    <text evidence="2">Belongs to the DoxX family.</text>
</comment>
<evidence type="ECO:0000256" key="3">
    <source>
        <dbReference type="ARBA" id="ARBA00022475"/>
    </source>
</evidence>
<name>A0A550I6B2_9FLAO</name>
<sequence length="137" mass="15389">MKSYKTILNPNLIDIGLVIYRIAISCLMLTHGYPKMLKFFGGEPIEFADPFGLGMETTFMLAVFAEFFCAILIIIGYITRLAAVPIVITMATAALIVHQADPFAKQELPLLYLFAFLLLFFTGAGRYSLDYFIQTKK</sequence>
<dbReference type="OrthoDB" id="9813193at2"/>
<organism evidence="8 9">
    <name type="scientific">Christiangramia sabulilitoris</name>
    <dbReference type="NCBI Taxonomy" id="2583991"/>
    <lineage>
        <taxon>Bacteria</taxon>
        <taxon>Pseudomonadati</taxon>
        <taxon>Bacteroidota</taxon>
        <taxon>Flavobacteriia</taxon>
        <taxon>Flavobacteriales</taxon>
        <taxon>Flavobacteriaceae</taxon>
        <taxon>Christiangramia</taxon>
    </lineage>
</organism>
<feature type="transmembrane region" description="Helical" evidence="7">
    <location>
        <begin position="81"/>
        <end position="98"/>
    </location>
</feature>
<protein>
    <submittedName>
        <fullName evidence="8">DoxX family protein</fullName>
    </submittedName>
</protein>
<dbReference type="InterPro" id="IPR032808">
    <property type="entry name" value="DoxX"/>
</dbReference>
<dbReference type="PANTHER" id="PTHR33452:SF1">
    <property type="entry name" value="INNER MEMBRANE PROTEIN YPHA-RELATED"/>
    <property type="match status" value="1"/>
</dbReference>
<comment type="subcellular location">
    <subcellularLocation>
        <location evidence="1">Cell membrane</location>
        <topology evidence="1">Multi-pass membrane protein</topology>
    </subcellularLocation>
</comment>
<evidence type="ECO:0000256" key="4">
    <source>
        <dbReference type="ARBA" id="ARBA00022692"/>
    </source>
</evidence>
<feature type="transmembrane region" description="Helical" evidence="7">
    <location>
        <begin position="110"/>
        <end position="129"/>
    </location>
</feature>